<dbReference type="GO" id="GO:0006598">
    <property type="term" value="P:polyamine catabolic process"/>
    <property type="evidence" value="ECO:0007669"/>
    <property type="project" value="TreeGrafter"/>
</dbReference>
<dbReference type="RefSeq" id="WP_024084943.1">
    <property type="nucleotide sequence ID" value="NZ_BPWC01000006.1"/>
</dbReference>
<dbReference type="GO" id="GO:0033969">
    <property type="term" value="F:gamma-glutamyl-gamma-aminobutyrate hydrolase activity"/>
    <property type="evidence" value="ECO:0007669"/>
    <property type="project" value="TreeGrafter"/>
</dbReference>
<dbReference type="PANTHER" id="PTHR43235:SF1">
    <property type="entry name" value="GLUTAMINE AMIDOTRANSFERASE PB2B2.05-RELATED"/>
    <property type="match status" value="1"/>
</dbReference>
<dbReference type="InterPro" id="IPR011697">
    <property type="entry name" value="Peptidase_C26"/>
</dbReference>
<gene>
    <name evidence="1" type="ORF">GKC39_16870</name>
</gene>
<dbReference type="GO" id="GO:0005829">
    <property type="term" value="C:cytosol"/>
    <property type="evidence" value="ECO:0007669"/>
    <property type="project" value="TreeGrafter"/>
</dbReference>
<accession>A0A6A8LLZ8</accession>
<dbReference type="Gene3D" id="3.40.50.880">
    <property type="match status" value="1"/>
</dbReference>
<dbReference type="PROSITE" id="PS51273">
    <property type="entry name" value="GATASE_TYPE_1"/>
    <property type="match status" value="1"/>
</dbReference>
<dbReference type="CDD" id="cd01745">
    <property type="entry name" value="GATase1_2"/>
    <property type="match status" value="1"/>
</dbReference>
<protein>
    <submittedName>
        <fullName evidence="1">Gamma-glutamyl-gamma-aminobutyrate hydrolase family protein</fullName>
    </submittedName>
</protein>
<dbReference type="EMBL" id="WKKV01000010">
    <property type="protein sequence ID" value="MSE03727.1"/>
    <property type="molecule type" value="Genomic_DNA"/>
</dbReference>
<dbReference type="Pfam" id="PF07722">
    <property type="entry name" value="Peptidase_C26"/>
    <property type="match status" value="1"/>
</dbReference>
<dbReference type="SUPFAM" id="SSF52317">
    <property type="entry name" value="Class I glutamine amidotransferase-like"/>
    <property type="match status" value="1"/>
</dbReference>
<dbReference type="InterPro" id="IPR029062">
    <property type="entry name" value="Class_I_gatase-like"/>
</dbReference>
<dbReference type="PANTHER" id="PTHR43235">
    <property type="entry name" value="GLUTAMINE AMIDOTRANSFERASE PB2B2.05-RELATED"/>
    <property type="match status" value="1"/>
</dbReference>
<sequence length="240" mass="26666">MAKRIGITGNIMADQSGPFPGYNRAYVNNDYIQSVSEAGGVPFILPVIQETALLKEQVSHVDGIILSGGQDIDPLFYGEEPLQALRKTFPDRDAYEKELILTAVALEKPILAICRGMHMLNVTYGGTLYQDLAHASFADIKHDQEKDPPLKTHHVSFEKGTRLHTLFGDSARVNSFHHQIIKETAPSFKAAAYAKDGAIEAIERTGELFVVGVQWHPEMLTKKHEDMKKLFSLFMNAVST</sequence>
<dbReference type="AlphaFoldDB" id="A0A6A8LLZ8"/>
<keyword evidence="1" id="KW-0378">Hydrolase</keyword>
<dbReference type="InterPro" id="IPR044668">
    <property type="entry name" value="PuuD-like"/>
</dbReference>
<dbReference type="FunFam" id="3.40.50.880:FF:000030">
    <property type="entry name" value="Gamma-glutamyl-gamma-aminobutyrate hydrolase PuuD"/>
    <property type="match status" value="1"/>
</dbReference>
<proteinExistence type="predicted"/>
<name>A0A6A8LLZ8_BACVE</name>
<organism evidence="1">
    <name type="scientific">Bacillus velezensis</name>
    <dbReference type="NCBI Taxonomy" id="492670"/>
    <lineage>
        <taxon>Bacteria</taxon>
        <taxon>Bacillati</taxon>
        <taxon>Bacillota</taxon>
        <taxon>Bacilli</taxon>
        <taxon>Bacillales</taxon>
        <taxon>Bacillaceae</taxon>
        <taxon>Bacillus</taxon>
        <taxon>Bacillus amyloliquefaciens group</taxon>
    </lineage>
</organism>
<reference evidence="1" key="1">
    <citation type="submission" date="2019-11" db="EMBL/GenBank/DDBJ databases">
        <title>Draft Genome Sequence of Plant Growth-Promoting Rhizosphere-Associated Bacteria.</title>
        <authorList>
            <person name="Vasilyev I.Y."/>
            <person name="Radchenko V."/>
            <person name="Ilnitskaya E.V."/>
        </authorList>
    </citation>
    <scope>NUCLEOTIDE SEQUENCE</scope>
    <source>
        <strain evidence="1">VRA_517_n</strain>
    </source>
</reference>
<comment type="caution">
    <text evidence="1">The sequence shown here is derived from an EMBL/GenBank/DDBJ whole genome shotgun (WGS) entry which is preliminary data.</text>
</comment>
<evidence type="ECO:0000313" key="1">
    <source>
        <dbReference type="EMBL" id="MSE03727.1"/>
    </source>
</evidence>